<proteinExistence type="predicted"/>
<comment type="caution">
    <text evidence="1">The sequence shown here is derived from an EMBL/GenBank/DDBJ whole genome shotgun (WGS) entry which is preliminary data.</text>
</comment>
<name>A0A0F9MEC6_9ZZZZ</name>
<sequence length="130" mass="15430">MAVRHSTGRVLVSKSVSRTLLAWIHIGRLRVKFTDLYPFVDDLEVCHDDRMMYDANHQEPCWCCEQQTHWVEINFQASLCSTECLRIKLDEYIFDSTPRQWWGRRLLCWFGLHKLASDAEHCSVCGRRIR</sequence>
<accession>A0A0F9MEC6</accession>
<dbReference type="EMBL" id="LAZR01009056">
    <property type="protein sequence ID" value="KKM74955.1"/>
    <property type="molecule type" value="Genomic_DNA"/>
</dbReference>
<reference evidence="1" key="1">
    <citation type="journal article" date="2015" name="Nature">
        <title>Complex archaea that bridge the gap between prokaryotes and eukaryotes.</title>
        <authorList>
            <person name="Spang A."/>
            <person name="Saw J.H."/>
            <person name="Jorgensen S.L."/>
            <person name="Zaremba-Niedzwiedzka K."/>
            <person name="Martijn J."/>
            <person name="Lind A.E."/>
            <person name="van Eijk R."/>
            <person name="Schleper C."/>
            <person name="Guy L."/>
            <person name="Ettema T.J."/>
        </authorList>
    </citation>
    <scope>NUCLEOTIDE SEQUENCE</scope>
</reference>
<protein>
    <submittedName>
        <fullName evidence="1">Uncharacterized protein</fullName>
    </submittedName>
</protein>
<organism evidence="1">
    <name type="scientific">marine sediment metagenome</name>
    <dbReference type="NCBI Taxonomy" id="412755"/>
    <lineage>
        <taxon>unclassified sequences</taxon>
        <taxon>metagenomes</taxon>
        <taxon>ecological metagenomes</taxon>
    </lineage>
</organism>
<evidence type="ECO:0000313" key="1">
    <source>
        <dbReference type="EMBL" id="KKM74955.1"/>
    </source>
</evidence>
<dbReference type="AlphaFoldDB" id="A0A0F9MEC6"/>
<gene>
    <name evidence="1" type="ORF">LCGC14_1395170</name>
</gene>